<keyword evidence="2" id="KW-1185">Reference proteome</keyword>
<dbReference type="PANTHER" id="PTHR32161">
    <property type="entry name" value="DPP6 N-TERMINAL DOMAIN-LIKE PROTEIN"/>
    <property type="match status" value="1"/>
</dbReference>
<dbReference type="EMBL" id="BTGU01000001">
    <property type="protein sequence ID" value="GMN27077.1"/>
    <property type="molecule type" value="Genomic_DNA"/>
</dbReference>
<evidence type="ECO:0000313" key="2">
    <source>
        <dbReference type="Proteomes" id="UP001187192"/>
    </source>
</evidence>
<comment type="caution">
    <text evidence="1">The sequence shown here is derived from an EMBL/GenBank/DDBJ whole genome shotgun (WGS) entry which is preliminary data.</text>
</comment>
<organism evidence="1 2">
    <name type="scientific">Ficus carica</name>
    <name type="common">Common fig</name>
    <dbReference type="NCBI Taxonomy" id="3494"/>
    <lineage>
        <taxon>Eukaryota</taxon>
        <taxon>Viridiplantae</taxon>
        <taxon>Streptophyta</taxon>
        <taxon>Embryophyta</taxon>
        <taxon>Tracheophyta</taxon>
        <taxon>Spermatophyta</taxon>
        <taxon>Magnoliopsida</taxon>
        <taxon>eudicotyledons</taxon>
        <taxon>Gunneridae</taxon>
        <taxon>Pentapetalae</taxon>
        <taxon>rosids</taxon>
        <taxon>fabids</taxon>
        <taxon>Rosales</taxon>
        <taxon>Moraceae</taxon>
        <taxon>Ficeae</taxon>
        <taxon>Ficus</taxon>
    </lineage>
</organism>
<name>A0AA87Z206_FICCA</name>
<reference evidence="1" key="1">
    <citation type="submission" date="2023-07" db="EMBL/GenBank/DDBJ databases">
        <title>draft genome sequence of fig (Ficus carica).</title>
        <authorList>
            <person name="Takahashi T."/>
            <person name="Nishimura K."/>
        </authorList>
    </citation>
    <scope>NUCLEOTIDE SEQUENCE</scope>
</reference>
<gene>
    <name evidence="1" type="ORF">TIFTF001_001530</name>
</gene>
<protein>
    <submittedName>
        <fullName evidence="1">Uncharacterized protein</fullName>
    </submittedName>
</protein>
<sequence>MAADGNTRGSIAFFTTYRPPLPLDIFSCPIPTKGDELPMTDGQSYNYNGHFIPPTALKTILKSLNLASKGTFIDSDVDSGQLLGIVFVSERDNLETLHIALLFRGNTTTPVVVEPKVQVFSLAQVFGITEFHGVRMEDSGCFSSDYIFYVTTKDPAPSRRQPWTAVYKTHFITGNTERLTPPGSFPHLD</sequence>
<dbReference type="PANTHER" id="PTHR32161:SF21">
    <property type="entry name" value="OS03G0314500 PROTEIN"/>
    <property type="match status" value="1"/>
</dbReference>
<proteinExistence type="predicted"/>
<accession>A0AA87Z206</accession>
<dbReference type="Gramene" id="FCD_00013989-RA">
    <property type="protein sequence ID" value="FCD_00013989-RA:cds"/>
    <property type="gene ID" value="FCD_00013989"/>
</dbReference>
<dbReference type="Proteomes" id="UP001187192">
    <property type="component" value="Unassembled WGS sequence"/>
</dbReference>
<evidence type="ECO:0000313" key="1">
    <source>
        <dbReference type="EMBL" id="GMN27077.1"/>
    </source>
</evidence>
<dbReference type="AlphaFoldDB" id="A0AA87Z206"/>